<dbReference type="SUPFAM" id="SSF143456">
    <property type="entry name" value="VC0467-like"/>
    <property type="match status" value="1"/>
</dbReference>
<proteinExistence type="inferred from homology"/>
<dbReference type="Proteomes" id="UP000245506">
    <property type="component" value="Unassembled WGS sequence"/>
</dbReference>
<evidence type="ECO:0000256" key="1">
    <source>
        <dbReference type="ARBA" id="ARBA00009600"/>
    </source>
</evidence>
<dbReference type="AlphaFoldDB" id="A0A317C6P1"/>
<dbReference type="RefSeq" id="WP_109824650.1">
    <property type="nucleotide sequence ID" value="NZ_QGKL01000040.1"/>
</dbReference>
<protein>
    <recommendedName>
        <fullName evidence="2">UPF0301 protein DKT75_16165</fullName>
    </recommendedName>
</protein>
<evidence type="ECO:0000313" key="4">
    <source>
        <dbReference type="Proteomes" id="UP000245506"/>
    </source>
</evidence>
<comment type="similarity">
    <text evidence="1 2">Belongs to the UPF0301 (AlgH) family.</text>
</comment>
<evidence type="ECO:0000313" key="3">
    <source>
        <dbReference type="EMBL" id="PWQ94294.1"/>
    </source>
</evidence>
<dbReference type="PANTHER" id="PTHR30327:SF1">
    <property type="entry name" value="UPF0301 PROTEIN YQGE"/>
    <property type="match status" value="1"/>
</dbReference>
<gene>
    <name evidence="3" type="ORF">DKT75_16165</name>
</gene>
<reference evidence="3 4" key="1">
    <citation type="submission" date="2018-05" db="EMBL/GenBank/DDBJ databases">
        <title>Leucothrix arctica sp. nov., isolated from Arctic seawater.</title>
        <authorList>
            <person name="Choi A."/>
            <person name="Baek K."/>
        </authorList>
    </citation>
    <scope>NUCLEOTIDE SEQUENCE [LARGE SCALE GENOMIC DNA]</scope>
    <source>
        <strain evidence="3 4">IMCC9719</strain>
    </source>
</reference>
<name>A0A317C6P1_9GAMM</name>
<dbReference type="Gene3D" id="3.40.1740.10">
    <property type="entry name" value="VC0467-like"/>
    <property type="match status" value="1"/>
</dbReference>
<evidence type="ECO:0000256" key="2">
    <source>
        <dbReference type="HAMAP-Rule" id="MF_00758"/>
    </source>
</evidence>
<dbReference type="NCBIfam" id="NF001266">
    <property type="entry name" value="PRK00228.1-1"/>
    <property type="match status" value="1"/>
</dbReference>
<dbReference type="PANTHER" id="PTHR30327">
    <property type="entry name" value="UNCHARACTERIZED PROTEIN YQGE"/>
    <property type="match status" value="1"/>
</dbReference>
<dbReference type="HAMAP" id="MF_00758">
    <property type="entry name" value="UPF0301"/>
    <property type="match status" value="1"/>
</dbReference>
<dbReference type="EMBL" id="QGKL01000040">
    <property type="protein sequence ID" value="PWQ94294.1"/>
    <property type="molecule type" value="Genomic_DNA"/>
</dbReference>
<keyword evidence="4" id="KW-1185">Reference proteome</keyword>
<accession>A0A317C6P1</accession>
<dbReference type="GO" id="GO:0005829">
    <property type="term" value="C:cytosol"/>
    <property type="evidence" value="ECO:0007669"/>
    <property type="project" value="TreeGrafter"/>
</dbReference>
<dbReference type="Pfam" id="PF02622">
    <property type="entry name" value="DUF179"/>
    <property type="match status" value="1"/>
</dbReference>
<dbReference type="OrthoDB" id="9807486at2"/>
<comment type="caution">
    <text evidence="3">The sequence shown here is derived from an EMBL/GenBank/DDBJ whole genome shotgun (WGS) entry which is preliminary data.</text>
</comment>
<sequence length="191" mass="20486">MPSKQSASSNLRNHLLIAMPAMEDPNFAQTVTLICEHNEEGSFGVTINRPVNLTIGQLFSQLQIDSIDQACLDSTAVGGGPVHAGQGFVLHSTGRTWEGTLKVSDLVSVTSSRDILDDIASGDGPDKFLLALGCASWEAGQLEEELLQNEWLTCPADSKIIFDTPHDECWQSAAQTLGIDVYLMSDTAGHA</sequence>
<organism evidence="3 4">
    <name type="scientific">Leucothrix arctica</name>
    <dbReference type="NCBI Taxonomy" id="1481894"/>
    <lineage>
        <taxon>Bacteria</taxon>
        <taxon>Pseudomonadati</taxon>
        <taxon>Pseudomonadota</taxon>
        <taxon>Gammaproteobacteria</taxon>
        <taxon>Thiotrichales</taxon>
        <taxon>Thiotrichaceae</taxon>
        <taxon>Leucothrix</taxon>
    </lineage>
</organism>
<dbReference type="InterPro" id="IPR003774">
    <property type="entry name" value="AlgH-like"/>
</dbReference>